<dbReference type="CDD" id="cd05930">
    <property type="entry name" value="A_NRPS"/>
    <property type="match status" value="1"/>
</dbReference>
<dbReference type="PANTHER" id="PTHR45527:SF1">
    <property type="entry name" value="FATTY ACID SYNTHASE"/>
    <property type="match status" value="1"/>
</dbReference>
<dbReference type="Proteomes" id="UP001198220">
    <property type="component" value="Unassembled WGS sequence"/>
</dbReference>
<protein>
    <submittedName>
        <fullName evidence="3">Amino acid adenylation domain-containing protein</fullName>
    </submittedName>
</protein>
<dbReference type="Gene3D" id="3.40.50.12780">
    <property type="entry name" value="N-terminal domain of ligase-like"/>
    <property type="match status" value="1"/>
</dbReference>
<dbReference type="EMBL" id="JAJEPS010000002">
    <property type="protein sequence ID" value="MCC2125350.1"/>
    <property type="molecule type" value="Genomic_DNA"/>
</dbReference>
<keyword evidence="4" id="KW-1185">Reference proteome</keyword>
<dbReference type="RefSeq" id="WP_308458799.1">
    <property type="nucleotide sequence ID" value="NZ_JAJEPS010000002.1"/>
</dbReference>
<dbReference type="GO" id="GO:0005737">
    <property type="term" value="C:cytoplasm"/>
    <property type="evidence" value="ECO:0007669"/>
    <property type="project" value="TreeGrafter"/>
</dbReference>
<dbReference type="Gene3D" id="3.30.300.30">
    <property type="match status" value="1"/>
</dbReference>
<comment type="caution">
    <text evidence="3">The sequence shown here is derived from an EMBL/GenBank/DDBJ whole genome shotgun (WGS) entry which is preliminary data.</text>
</comment>
<dbReference type="NCBIfam" id="TIGR01733">
    <property type="entry name" value="AA-adenyl-dom"/>
    <property type="match status" value="1"/>
</dbReference>
<dbReference type="PANTHER" id="PTHR45527">
    <property type="entry name" value="NONRIBOSOMAL PEPTIDE SYNTHETASE"/>
    <property type="match status" value="1"/>
</dbReference>
<evidence type="ECO:0000259" key="2">
    <source>
        <dbReference type="Pfam" id="PF13193"/>
    </source>
</evidence>
<evidence type="ECO:0000313" key="4">
    <source>
        <dbReference type="Proteomes" id="UP001198220"/>
    </source>
</evidence>
<dbReference type="InterPro" id="IPR025110">
    <property type="entry name" value="AMP-bd_C"/>
</dbReference>
<gene>
    <name evidence="3" type="ORF">LKD36_04055</name>
</gene>
<dbReference type="Pfam" id="PF00501">
    <property type="entry name" value="AMP-binding"/>
    <property type="match status" value="1"/>
</dbReference>
<name>A0AAE3A7N5_9FIRM</name>
<dbReference type="AlphaFoldDB" id="A0AAE3A7N5"/>
<dbReference type="Pfam" id="PF13193">
    <property type="entry name" value="AMP-binding_C"/>
    <property type="match status" value="1"/>
</dbReference>
<dbReference type="InterPro" id="IPR042099">
    <property type="entry name" value="ANL_N_sf"/>
</dbReference>
<dbReference type="GO" id="GO:0031177">
    <property type="term" value="F:phosphopantetheine binding"/>
    <property type="evidence" value="ECO:0007669"/>
    <property type="project" value="TreeGrafter"/>
</dbReference>
<feature type="domain" description="AMP-binding enzyme C-terminal" evidence="2">
    <location>
        <begin position="426"/>
        <end position="494"/>
    </location>
</feature>
<evidence type="ECO:0000259" key="1">
    <source>
        <dbReference type="Pfam" id="PF00501"/>
    </source>
</evidence>
<proteinExistence type="predicted"/>
<dbReference type="GO" id="GO:0043041">
    <property type="term" value="P:amino acid activation for nonribosomal peptide biosynthetic process"/>
    <property type="evidence" value="ECO:0007669"/>
    <property type="project" value="TreeGrafter"/>
</dbReference>
<reference evidence="3 4" key="1">
    <citation type="submission" date="2021-10" db="EMBL/GenBank/DDBJ databases">
        <title>Anaerobic single-cell dispensing facilitates the cultivation of human gut bacteria.</title>
        <authorList>
            <person name="Afrizal A."/>
        </authorList>
    </citation>
    <scope>NUCLEOTIDE SEQUENCE [LARGE SCALE GENOMIC DNA]</scope>
    <source>
        <strain evidence="3 4">CLA-AA-H276</strain>
    </source>
</reference>
<organism evidence="3 4">
    <name type="scientific">Hominiventricola filiformis</name>
    <dbReference type="NCBI Taxonomy" id="2885352"/>
    <lineage>
        <taxon>Bacteria</taxon>
        <taxon>Bacillati</taxon>
        <taxon>Bacillota</taxon>
        <taxon>Clostridia</taxon>
        <taxon>Lachnospirales</taxon>
        <taxon>Lachnospiraceae</taxon>
        <taxon>Hominiventricola</taxon>
    </lineage>
</organism>
<dbReference type="GO" id="GO:0044550">
    <property type="term" value="P:secondary metabolite biosynthetic process"/>
    <property type="evidence" value="ECO:0007669"/>
    <property type="project" value="TreeGrafter"/>
</dbReference>
<dbReference type="InterPro" id="IPR000873">
    <property type="entry name" value="AMP-dep_synth/lig_dom"/>
</dbReference>
<feature type="domain" description="AMP-dependent synthetase/ligase" evidence="1">
    <location>
        <begin position="10"/>
        <end position="367"/>
    </location>
</feature>
<evidence type="ECO:0000313" key="3">
    <source>
        <dbReference type="EMBL" id="MCC2125350.1"/>
    </source>
</evidence>
<sequence>MQIQNILNYLEASAASCPEKAAFEDLEHSYTFAQVQENARRMGSALAAELSPNAPVPVFMEKEAWTLNVFMGAVCAGCFYTLVEPELPVERVRLILETLDAQVLVTTEKLKEKAEGLGFQGRILLAEDLVQTEVNQSLLEARRKGACDTDPLYAMFTSGSTGVPKGVVVSHRSVIDFTEHFTEIFGFTSEDVIANQAPFDFDVSVKDLYPTLKCGATMEVIPKKFFSVPKKLIDFLDDRKVTSLTWAVSALCIISMLKGFRYKVPGSIRRVMFSGEVMPVKHLNYWRSYLPEARYVNLYGPTEITCNCTYYEIKKDFTEEEQIPIGIAFPNERVFLLDEEDHLVTAENPGMLGEICVTGTALALGYYANPEKTAEVFVQNPLNRRYLEPMYRTGDLGRYGEDGELYYATRKDFQIKHMGHRIELGEVEAACQALEGISRVCCIYDEPNTKIIAFYVGKLESKEIIRGMGEKLPRFMIPNVFQKVDAMPLTKNGKIDRKALMASYEERK</sequence>
<accession>A0AAE3A7N5</accession>
<dbReference type="InterPro" id="IPR010071">
    <property type="entry name" value="AA_adenyl_dom"/>
</dbReference>
<dbReference type="InterPro" id="IPR045851">
    <property type="entry name" value="AMP-bd_C_sf"/>
</dbReference>
<dbReference type="SUPFAM" id="SSF56801">
    <property type="entry name" value="Acetyl-CoA synthetase-like"/>
    <property type="match status" value="1"/>
</dbReference>